<dbReference type="KEGG" id="srd:SD10_23695"/>
<evidence type="ECO:0000259" key="13">
    <source>
        <dbReference type="Pfam" id="PF00487"/>
    </source>
</evidence>
<dbReference type="OrthoDB" id="9768289at2"/>
<keyword evidence="15" id="KW-1185">Reference proteome</keyword>
<evidence type="ECO:0000256" key="8">
    <source>
        <dbReference type="ARBA" id="ARBA00023004"/>
    </source>
</evidence>
<dbReference type="Proteomes" id="UP000033054">
    <property type="component" value="Chromosome"/>
</dbReference>
<evidence type="ECO:0000256" key="6">
    <source>
        <dbReference type="ARBA" id="ARBA00022989"/>
    </source>
</evidence>
<protein>
    <submittedName>
        <fullName evidence="14">Fatty acid desaturase</fullName>
    </submittedName>
</protein>
<name>A0A0E3ZZ49_9BACT</name>
<evidence type="ECO:0000256" key="5">
    <source>
        <dbReference type="ARBA" id="ARBA00022832"/>
    </source>
</evidence>
<keyword evidence="11" id="KW-0275">Fatty acid biosynthesis</keyword>
<dbReference type="PANTHER" id="PTHR11351:SF31">
    <property type="entry name" value="DESATURASE 1, ISOFORM A-RELATED"/>
    <property type="match status" value="1"/>
</dbReference>
<dbReference type="CDD" id="cd03505">
    <property type="entry name" value="Delta9-FADS-like"/>
    <property type="match status" value="1"/>
</dbReference>
<dbReference type="InterPro" id="IPR015876">
    <property type="entry name" value="Acyl-CoA_DS"/>
</dbReference>
<dbReference type="RefSeq" id="WP_046577287.1">
    <property type="nucleotide sequence ID" value="NZ_CP010429.1"/>
</dbReference>
<comment type="subcellular location">
    <subcellularLocation>
        <location evidence="1">Membrane</location>
        <topology evidence="1">Multi-pass membrane protein</topology>
    </subcellularLocation>
</comment>
<dbReference type="GO" id="GO:0006633">
    <property type="term" value="P:fatty acid biosynthetic process"/>
    <property type="evidence" value="ECO:0007669"/>
    <property type="project" value="UniProtKB-KW"/>
</dbReference>
<proteinExistence type="inferred from homology"/>
<keyword evidence="8" id="KW-0408">Iron</keyword>
<evidence type="ECO:0000313" key="14">
    <source>
        <dbReference type="EMBL" id="AKD57443.1"/>
    </source>
</evidence>
<evidence type="ECO:0000256" key="10">
    <source>
        <dbReference type="ARBA" id="ARBA00023136"/>
    </source>
</evidence>
<sequence length="250" mass="30036">MLIILTFFFCHWYLSIFTQTFFLHRYAAHQMFVMSPRWEKFFYILTFIGQGSSFLSPRAYGIMHRLHHAYADTEDDPHSPSYAKGLLDMMWKTRIFYNDILNNRDHIEPKFKKGVPNWAFMEWLGDRWPVRLAWGTAYTLVYIFYAPSAWWFALLPVHYLMGPIHGAIINWYAHRYGYVNFPVNDTARNLLPVDFLMMGESYHNNHHKFGGRANFGGFRWHEFDPTYPIIRLLNRLRIIRLKVNNDLKYM</sequence>
<dbReference type="InterPro" id="IPR005804">
    <property type="entry name" value="FA_desaturase_dom"/>
</dbReference>
<evidence type="ECO:0000256" key="11">
    <source>
        <dbReference type="ARBA" id="ARBA00023160"/>
    </source>
</evidence>
<keyword evidence="7" id="KW-0560">Oxidoreductase</keyword>
<dbReference type="GO" id="GO:0016717">
    <property type="term" value="F:oxidoreductase activity, acting on paired donors, with oxidation of a pair of donors resulting in the reduction of molecular oxygen to two molecules of water"/>
    <property type="evidence" value="ECO:0007669"/>
    <property type="project" value="InterPro"/>
</dbReference>
<comment type="similarity">
    <text evidence="2">Belongs to the fatty acid desaturase type 2 family.</text>
</comment>
<feature type="transmembrane region" description="Helical" evidence="12">
    <location>
        <begin position="41"/>
        <end position="60"/>
    </location>
</feature>
<keyword evidence="3" id="KW-0444">Lipid biosynthesis</keyword>
<keyword evidence="9" id="KW-0443">Lipid metabolism</keyword>
<dbReference type="Pfam" id="PF00487">
    <property type="entry name" value="FA_desaturase"/>
    <property type="match status" value="1"/>
</dbReference>
<dbReference type="HOGENOM" id="CLU_096051_0_0_10"/>
<evidence type="ECO:0000313" key="15">
    <source>
        <dbReference type="Proteomes" id="UP000033054"/>
    </source>
</evidence>
<evidence type="ECO:0000256" key="3">
    <source>
        <dbReference type="ARBA" id="ARBA00022516"/>
    </source>
</evidence>
<evidence type="ECO:0000256" key="9">
    <source>
        <dbReference type="ARBA" id="ARBA00023098"/>
    </source>
</evidence>
<dbReference type="GO" id="GO:0016020">
    <property type="term" value="C:membrane"/>
    <property type="evidence" value="ECO:0007669"/>
    <property type="project" value="UniProtKB-SubCell"/>
</dbReference>
<evidence type="ECO:0000256" key="2">
    <source>
        <dbReference type="ARBA" id="ARBA00008749"/>
    </source>
</evidence>
<reference evidence="14 15" key="1">
    <citation type="journal article" date="2014" name="Curr. Microbiol.">
        <title>Spirosoma radiotolerans sp. nov., a gamma-radiation-resistant bacterium isolated from gamma ray-irradiated soil.</title>
        <authorList>
            <person name="Lee J.J."/>
            <person name="Srinivasan S."/>
            <person name="Lim S."/>
            <person name="Joe M."/>
            <person name="Im S."/>
            <person name="Bae S.I."/>
            <person name="Park K.R."/>
            <person name="Han J.H."/>
            <person name="Park S.H."/>
            <person name="Joo B.M."/>
            <person name="Park S.J."/>
            <person name="Kim M.K."/>
        </authorList>
    </citation>
    <scope>NUCLEOTIDE SEQUENCE [LARGE SCALE GENOMIC DNA]</scope>
    <source>
        <strain evidence="14 15">DG5A</strain>
    </source>
</reference>
<evidence type="ECO:0000256" key="12">
    <source>
        <dbReference type="SAM" id="Phobius"/>
    </source>
</evidence>
<keyword evidence="6 12" id="KW-1133">Transmembrane helix</keyword>
<feature type="domain" description="Fatty acid desaturase" evidence="13">
    <location>
        <begin position="7"/>
        <end position="231"/>
    </location>
</feature>
<organism evidence="14 15">
    <name type="scientific">Spirosoma radiotolerans</name>
    <dbReference type="NCBI Taxonomy" id="1379870"/>
    <lineage>
        <taxon>Bacteria</taxon>
        <taxon>Pseudomonadati</taxon>
        <taxon>Bacteroidota</taxon>
        <taxon>Cytophagia</taxon>
        <taxon>Cytophagales</taxon>
        <taxon>Cytophagaceae</taxon>
        <taxon>Spirosoma</taxon>
    </lineage>
</organism>
<dbReference type="EMBL" id="CP010429">
    <property type="protein sequence ID" value="AKD57443.1"/>
    <property type="molecule type" value="Genomic_DNA"/>
</dbReference>
<keyword evidence="10 12" id="KW-0472">Membrane</keyword>
<keyword evidence="4 12" id="KW-0812">Transmembrane</keyword>
<evidence type="ECO:0000256" key="7">
    <source>
        <dbReference type="ARBA" id="ARBA00023002"/>
    </source>
</evidence>
<gene>
    <name evidence="14" type="ORF">SD10_23695</name>
</gene>
<feature type="transmembrane region" description="Helical" evidence="12">
    <location>
        <begin position="128"/>
        <end position="145"/>
    </location>
</feature>
<dbReference type="PANTHER" id="PTHR11351">
    <property type="entry name" value="ACYL-COA DESATURASE"/>
    <property type="match status" value="1"/>
</dbReference>
<keyword evidence="5" id="KW-0276">Fatty acid metabolism</keyword>
<evidence type="ECO:0000256" key="4">
    <source>
        <dbReference type="ARBA" id="ARBA00022692"/>
    </source>
</evidence>
<dbReference type="STRING" id="1379870.SD10_23695"/>
<evidence type="ECO:0000256" key="1">
    <source>
        <dbReference type="ARBA" id="ARBA00004141"/>
    </source>
</evidence>
<accession>A0A0E3ZZ49</accession>
<dbReference type="AlphaFoldDB" id="A0A0E3ZZ49"/>
<dbReference type="PATRIC" id="fig|1379870.5.peg.5125"/>